<dbReference type="Pfam" id="PF04773">
    <property type="entry name" value="FecR"/>
    <property type="match status" value="1"/>
</dbReference>
<dbReference type="EMBL" id="FOAF01000006">
    <property type="protein sequence ID" value="SEL99538.1"/>
    <property type="molecule type" value="Genomic_DNA"/>
</dbReference>
<keyword evidence="1" id="KW-0472">Membrane</keyword>
<feature type="domain" description="FecR protein" evidence="2">
    <location>
        <begin position="192"/>
        <end position="285"/>
    </location>
</feature>
<evidence type="ECO:0000256" key="1">
    <source>
        <dbReference type="SAM" id="Phobius"/>
    </source>
</evidence>
<organism evidence="4 5">
    <name type="scientific">Olivibacter domesticus</name>
    <name type="common">Pseudosphingobacterium domesticum</name>
    <dbReference type="NCBI Taxonomy" id="407022"/>
    <lineage>
        <taxon>Bacteria</taxon>
        <taxon>Pseudomonadati</taxon>
        <taxon>Bacteroidota</taxon>
        <taxon>Sphingobacteriia</taxon>
        <taxon>Sphingobacteriales</taxon>
        <taxon>Sphingobacteriaceae</taxon>
        <taxon>Olivibacter</taxon>
    </lineage>
</organism>
<sequence length="395" mass="44352">MEENPIDRLRPLLRAYMDNAISEAEFDELVQLIQETAEEETLALAIDEIWHASAQKTPLSINSERIYDQILADPRIAPPKYASKRKLIQSLWPFIAGAAAFVCLGIFLYVQQKPTDRRVTHTDITSNLSKSIVPGRKKAILTLGNGKQIALDTTSEKALSQQLGTTIKKEQGKLSYINEVTSIQHTSVAQNTISTPYGSEFELTLPDGTNVWLNAGSSLTYPTRFSKHQRSVQLLGEAYFDVAKSKNQPFMVDANGTHIKVLGTQFNVRAYQDEANIKTTLVSGSLLVKSKKIKPGQQAITFSQSENINVHDIDIEEATAWRKGYFFFADEELTTVMNTLARWYNIEVKYSGNLRGKTFGGTISRYEDFHQLLKAIELTGSVHFQVKERRVMVSP</sequence>
<evidence type="ECO:0000313" key="4">
    <source>
        <dbReference type="EMBL" id="SEL99538.1"/>
    </source>
</evidence>
<reference evidence="5" key="1">
    <citation type="submission" date="2016-10" db="EMBL/GenBank/DDBJ databases">
        <authorList>
            <person name="Varghese N."/>
            <person name="Submissions S."/>
        </authorList>
    </citation>
    <scope>NUCLEOTIDE SEQUENCE [LARGE SCALE GENOMIC DNA]</scope>
    <source>
        <strain evidence="5">DSM 18733</strain>
    </source>
</reference>
<feature type="transmembrane region" description="Helical" evidence="1">
    <location>
        <begin position="90"/>
        <end position="110"/>
    </location>
</feature>
<protein>
    <submittedName>
        <fullName evidence="4">FecR family protein</fullName>
    </submittedName>
</protein>
<dbReference type="GO" id="GO:0016989">
    <property type="term" value="F:sigma factor antagonist activity"/>
    <property type="evidence" value="ECO:0007669"/>
    <property type="project" value="TreeGrafter"/>
</dbReference>
<dbReference type="InterPro" id="IPR032508">
    <property type="entry name" value="FecR_C"/>
</dbReference>
<name>A0A1H7US89_OLID1</name>
<proteinExistence type="predicted"/>
<dbReference type="AlphaFoldDB" id="A0A1H7US89"/>
<dbReference type="Pfam" id="PF16344">
    <property type="entry name" value="FecR_C"/>
    <property type="match status" value="1"/>
</dbReference>
<dbReference type="PANTHER" id="PTHR30273">
    <property type="entry name" value="PERIPLASMIC SIGNAL SENSOR AND SIGMA FACTOR ACTIVATOR FECR-RELATED"/>
    <property type="match status" value="1"/>
</dbReference>
<dbReference type="InterPro" id="IPR012373">
    <property type="entry name" value="Ferrdict_sens_TM"/>
</dbReference>
<keyword evidence="1" id="KW-1133">Transmembrane helix</keyword>
<dbReference type="InterPro" id="IPR006860">
    <property type="entry name" value="FecR"/>
</dbReference>
<dbReference type="FunFam" id="2.60.120.1440:FF:000001">
    <property type="entry name" value="Putative anti-sigma factor"/>
    <property type="match status" value="1"/>
</dbReference>
<feature type="domain" description="Protein FecR C-terminal" evidence="3">
    <location>
        <begin position="325"/>
        <end position="393"/>
    </location>
</feature>
<dbReference type="PANTHER" id="PTHR30273:SF2">
    <property type="entry name" value="PROTEIN FECR"/>
    <property type="match status" value="1"/>
</dbReference>
<keyword evidence="5" id="KW-1185">Reference proteome</keyword>
<dbReference type="Gene3D" id="2.60.120.1440">
    <property type="match status" value="1"/>
</dbReference>
<dbReference type="RefSeq" id="WP_093327717.1">
    <property type="nucleotide sequence ID" value="NZ_FOAF01000006.1"/>
</dbReference>
<dbReference type="STRING" id="407022.SAMN05661044_03913"/>
<dbReference type="OrthoDB" id="1099963at2"/>
<evidence type="ECO:0000259" key="3">
    <source>
        <dbReference type="Pfam" id="PF16344"/>
    </source>
</evidence>
<keyword evidence="1" id="KW-0812">Transmembrane</keyword>
<dbReference type="Proteomes" id="UP000199421">
    <property type="component" value="Unassembled WGS sequence"/>
</dbReference>
<gene>
    <name evidence="4" type="ORF">SAMN05661044_03913</name>
</gene>
<evidence type="ECO:0000259" key="2">
    <source>
        <dbReference type="Pfam" id="PF04773"/>
    </source>
</evidence>
<dbReference type="Gene3D" id="3.55.50.30">
    <property type="match status" value="1"/>
</dbReference>
<evidence type="ECO:0000313" key="5">
    <source>
        <dbReference type="Proteomes" id="UP000199421"/>
    </source>
</evidence>
<accession>A0A1H7US89</accession>